<gene>
    <name evidence="1" type="ORF">GHA_03119</name>
</gene>
<dbReference type="AlphaFoldDB" id="A0AA35GHB2"/>
<accession>A0AA35GHB2</accession>
<organism evidence="1 2">
    <name type="scientific">Comamonas aquatica</name>
    <dbReference type="NCBI Taxonomy" id="225991"/>
    <lineage>
        <taxon>Bacteria</taxon>
        <taxon>Pseudomonadati</taxon>
        <taxon>Pseudomonadota</taxon>
        <taxon>Betaproteobacteria</taxon>
        <taxon>Burkholderiales</taxon>
        <taxon>Comamonadaceae</taxon>
        <taxon>Comamonas</taxon>
    </lineage>
</organism>
<dbReference type="InterPro" id="IPR023353">
    <property type="entry name" value="LemA-like_dom_sf"/>
</dbReference>
<name>A0AA35GHB2_9BURK</name>
<proteinExistence type="predicted"/>
<protein>
    <recommendedName>
        <fullName evidence="3">LemA family protein</fullName>
    </recommendedName>
</protein>
<dbReference type="Gene3D" id="1.20.1440.20">
    <property type="entry name" value="LemA-like domain"/>
    <property type="match status" value="1"/>
</dbReference>
<evidence type="ECO:0008006" key="3">
    <source>
        <dbReference type="Google" id="ProtNLM"/>
    </source>
</evidence>
<sequence>MWILSLEWLSLAITVFWVAGAWKRLQRLRTTCKSAFAALDAQFVLALEWLRTCARAEAGEGAEASAQHARHALLPSADLLELALQQARQHPLRPEAIAALDSSWQSLQVAWQAYAQLCPEPQGGEGAEAPPAGPQDWGQLMVVQRHCTAQFNVAVEDYNRAIGQFPAWVLARILGMKPGRSFQQDAALLMQQTA</sequence>
<evidence type="ECO:0000313" key="2">
    <source>
        <dbReference type="Proteomes" id="UP000834458"/>
    </source>
</evidence>
<evidence type="ECO:0000313" key="1">
    <source>
        <dbReference type="EMBL" id="CAB5705227.1"/>
    </source>
</evidence>
<dbReference type="Proteomes" id="UP000834458">
    <property type="component" value="Unassembled WGS sequence"/>
</dbReference>
<dbReference type="EMBL" id="CAHPSC010000056">
    <property type="protein sequence ID" value="CAB5705227.1"/>
    <property type="molecule type" value="Genomic_DNA"/>
</dbReference>
<dbReference type="SUPFAM" id="SSF140478">
    <property type="entry name" value="LemA-like"/>
    <property type="match status" value="1"/>
</dbReference>
<comment type="caution">
    <text evidence="1">The sequence shown here is derived from an EMBL/GenBank/DDBJ whole genome shotgun (WGS) entry which is preliminary data.</text>
</comment>
<dbReference type="RefSeq" id="WP_234687450.1">
    <property type="nucleotide sequence ID" value="NZ_CAHPRW010000014.1"/>
</dbReference>
<reference evidence="1" key="1">
    <citation type="submission" date="2020-05" db="EMBL/GenBank/DDBJ databases">
        <authorList>
            <person name="Delgado-Blas J."/>
        </authorList>
    </citation>
    <scope>NUCLEOTIDE SEQUENCE</scope>
    <source>
        <strain evidence="1">BB1454</strain>
    </source>
</reference>